<feature type="compositionally biased region" description="Polar residues" evidence="1">
    <location>
        <begin position="401"/>
        <end position="422"/>
    </location>
</feature>
<dbReference type="AlphaFoldDB" id="A0AAW2UT81"/>
<reference evidence="3" key="2">
    <citation type="journal article" date="2024" name="Plant">
        <title>Genomic evolution and insights into agronomic trait innovations of Sesamum species.</title>
        <authorList>
            <person name="Miao H."/>
            <person name="Wang L."/>
            <person name="Qu L."/>
            <person name="Liu H."/>
            <person name="Sun Y."/>
            <person name="Le M."/>
            <person name="Wang Q."/>
            <person name="Wei S."/>
            <person name="Zheng Y."/>
            <person name="Lin W."/>
            <person name="Duan Y."/>
            <person name="Cao H."/>
            <person name="Xiong S."/>
            <person name="Wang X."/>
            <person name="Wei L."/>
            <person name="Li C."/>
            <person name="Ma Q."/>
            <person name="Ju M."/>
            <person name="Zhao R."/>
            <person name="Li G."/>
            <person name="Mu C."/>
            <person name="Tian Q."/>
            <person name="Mei H."/>
            <person name="Zhang T."/>
            <person name="Gao T."/>
            <person name="Zhang H."/>
        </authorList>
    </citation>
    <scope>NUCLEOTIDE SEQUENCE</scope>
    <source>
        <strain evidence="3">KEN1</strain>
    </source>
</reference>
<gene>
    <name evidence="3" type="ORF">Slati_3065800</name>
</gene>
<evidence type="ECO:0008006" key="4">
    <source>
        <dbReference type="Google" id="ProtNLM"/>
    </source>
</evidence>
<feature type="region of interest" description="Disordered" evidence="1">
    <location>
        <begin position="509"/>
        <end position="582"/>
    </location>
</feature>
<comment type="caution">
    <text evidence="3">The sequence shown here is derived from an EMBL/GenBank/DDBJ whole genome shotgun (WGS) entry which is preliminary data.</text>
</comment>
<protein>
    <recommendedName>
        <fullName evidence="4">Thioredoxin domain-containing protein</fullName>
    </recommendedName>
</protein>
<evidence type="ECO:0000256" key="2">
    <source>
        <dbReference type="SAM" id="SignalP"/>
    </source>
</evidence>
<feature type="chain" id="PRO_5043643645" description="Thioredoxin domain-containing protein" evidence="2">
    <location>
        <begin position="32"/>
        <end position="1116"/>
    </location>
</feature>
<feature type="region of interest" description="Disordered" evidence="1">
    <location>
        <begin position="401"/>
        <end position="426"/>
    </location>
</feature>
<dbReference type="Pfam" id="PF02622">
    <property type="entry name" value="DUF179"/>
    <property type="match status" value="1"/>
</dbReference>
<dbReference type="Gene3D" id="3.40.1740.10">
    <property type="entry name" value="VC0467-like"/>
    <property type="match status" value="1"/>
</dbReference>
<organism evidence="3">
    <name type="scientific">Sesamum latifolium</name>
    <dbReference type="NCBI Taxonomy" id="2727402"/>
    <lineage>
        <taxon>Eukaryota</taxon>
        <taxon>Viridiplantae</taxon>
        <taxon>Streptophyta</taxon>
        <taxon>Embryophyta</taxon>
        <taxon>Tracheophyta</taxon>
        <taxon>Spermatophyta</taxon>
        <taxon>Magnoliopsida</taxon>
        <taxon>eudicotyledons</taxon>
        <taxon>Gunneridae</taxon>
        <taxon>Pentapetalae</taxon>
        <taxon>asterids</taxon>
        <taxon>lamiids</taxon>
        <taxon>Lamiales</taxon>
        <taxon>Pedaliaceae</taxon>
        <taxon>Sesamum</taxon>
    </lineage>
</organism>
<dbReference type="EMBL" id="JACGWN010000011">
    <property type="protein sequence ID" value="KAL0420429.1"/>
    <property type="molecule type" value="Genomic_DNA"/>
</dbReference>
<evidence type="ECO:0000313" key="3">
    <source>
        <dbReference type="EMBL" id="KAL0420429.1"/>
    </source>
</evidence>
<dbReference type="SUPFAM" id="SSF52833">
    <property type="entry name" value="Thioredoxin-like"/>
    <property type="match status" value="1"/>
</dbReference>
<reference evidence="3" key="1">
    <citation type="submission" date="2020-06" db="EMBL/GenBank/DDBJ databases">
        <authorList>
            <person name="Li T."/>
            <person name="Hu X."/>
            <person name="Zhang T."/>
            <person name="Song X."/>
            <person name="Zhang H."/>
            <person name="Dai N."/>
            <person name="Sheng W."/>
            <person name="Hou X."/>
            <person name="Wei L."/>
        </authorList>
    </citation>
    <scope>NUCLEOTIDE SEQUENCE</scope>
    <source>
        <strain evidence="3">KEN1</strain>
        <tissue evidence="3">Leaf</tissue>
    </source>
</reference>
<dbReference type="PANTHER" id="PTHR31984:SF12">
    <property type="entry name" value="THIOREDOXIN DOMAIN-CONTAINING PROTEIN"/>
    <property type="match status" value="1"/>
</dbReference>
<evidence type="ECO:0000256" key="1">
    <source>
        <dbReference type="SAM" id="MobiDB-lite"/>
    </source>
</evidence>
<name>A0AAW2UT81_9LAMI</name>
<dbReference type="PANTHER" id="PTHR31984">
    <property type="entry name" value="TRANSPORTER, PUTATIVE (DUF179)-RELATED"/>
    <property type="match status" value="1"/>
</dbReference>
<dbReference type="InterPro" id="IPR003774">
    <property type="entry name" value="AlgH-like"/>
</dbReference>
<dbReference type="SUPFAM" id="SSF143456">
    <property type="entry name" value="VC0467-like"/>
    <property type="match status" value="1"/>
</dbReference>
<feature type="compositionally biased region" description="Basic and acidic residues" evidence="1">
    <location>
        <begin position="511"/>
        <end position="520"/>
    </location>
</feature>
<accession>A0AAW2UT81</accession>
<dbReference type="Gene3D" id="3.40.30.10">
    <property type="entry name" value="Glutaredoxin"/>
    <property type="match status" value="2"/>
</dbReference>
<dbReference type="InterPro" id="IPR036249">
    <property type="entry name" value="Thioredoxin-like_sf"/>
</dbReference>
<sequence>MCAWISNLNCSARLLLLLAALALFSSHTVDCGGDAGGGGSEVQWQTLTKLNYYSQIRVHPHLLLLVTVPWSGESRSLMKELAHMVASDEVRFGTLRLMVLYRNVERMLADALGVADGITVFYYHNTLSYKYWGRLRGQNILSSVHYVMSLSPDELPLKSLTTPEDLSDFLHSTDKAVVVTDFCGWTARLLAANKSMTESDLGKGYFGAGFKKENNGTVAAEEKANRKGTEDDKLSCGIDSGFSGISWPSQFTSENHSLMEAENSTFSAGDSCTWYEFQQFEVFLQKLITVAREFFLPPERVRFSVVQERSLLSLLDIEEPGSGLMTVIFPDVRVVQRYFLCIMQLEDDSQGVEATLPEKRPTMLLFVDRSSNSMQIRLQSQKALNALRELAERTEMLNQNRGQSTIRNGKTSIETNRASWSTPKHPRIKPFAASQKVILNDKMSIMLMNEGQQVTLENLAPDLQGSSVHEILTYALKRQKELKLSSLAKDAGFQLLSKDFDIEVVESLPSHTEDQSKRLSGETPVCDGESADIDKKQIPAVSSSKLHEELPDQSDVSEDQSNPVSGETLASDGLETADIDKKQIPAVSSSKLHEELPDPSDVKYILQQGKEDFLDKSSLSPVELENGHHSTRMTTDSTESWNVRETRYSGVDENAEKGFTWSFYFLDGQYRLLETLTGGTEIPSVVIVDPISQKHYVLPEQPVFSYSSLYAFVSDFLTGKLPSYQQSATIVPSSRDSQRPPFVNLDFHETDSIPLVTTSTFADLVLGNKSDPKNSGRPWDRNVLVLFSNSWCGFCQRMELIVREVYRAVKSYANIKINNTRKEKMLTEYVGDATLNLPLIYMMDCTLNDCSLIIKPILQREVYPLLLLFPAERKNNTVSYEGEIAVSDIIKFLAAHGSRVLDLLMDKSSLQDQKSVKQGSQSRSLHHEILLKDRLQNAGVKYQFNAQLAVSSHQRPQLFAGCVLSATDKLLDAHPFDESKILLVKVHQSTGFQGLIINKHINWDSLENLEEGYELLKEAPLSFGGPVMIRGMPLVALTHKFIEGRSLEVLPNIYFIDQFGTHSLLEEIRVGNQSVHDYWFFLGYSSWGWEQLFHEIAQGAWNISKGNLEQLEWPWK</sequence>
<proteinExistence type="predicted"/>
<keyword evidence="2" id="KW-0732">Signal</keyword>
<feature type="signal peptide" evidence="2">
    <location>
        <begin position="1"/>
        <end position="31"/>
    </location>
</feature>